<accession>A0ABR3QG96</accession>
<dbReference type="EMBL" id="JBBXJM010000001">
    <property type="protein sequence ID" value="KAL1413418.1"/>
    <property type="molecule type" value="Genomic_DNA"/>
</dbReference>
<proteinExistence type="predicted"/>
<dbReference type="GeneID" id="95982227"/>
<sequence>MPPTWRTIPSTPRMPCSPTGSLDVPLTGPSVRDSPIVIDSPIVPNYSPPSPTINPRTLLGGRLPCAEYYTYCTFGDHGCDGQPGLLQSGTLDVDDFLDLPSHTPFHDASPPIEEISLRVAHIPLNSQVASPVAFPPDKEPSLIVKVEPVDLDSPEPFICPTPPSVSESGDEWAPETPTRPPSKKSKAGSTSAPLKATSKTSKPLRRRSGEKRQSQNRSAQSKYRAKNKTLQGLEITLEAAFSKLAMEAKRFQSAVTPSPETPHVPMVDVSTPVNGEHTEPAETSREGLQRMLRLSEASRVQPNPYSAAFHPLTSALVYPSTAATGRHHVVTSVFADTPPRALPIPPPFSRAEKLTISPDGAWITSFRSTELNDTNLGIGARSDESGDLMVYGGSLLEPSSVPGSFMPLSAFPLSSPPLAMTYVYPPRTRLGPGGNKAAPALGPTPPPSYAAAAGRGPTTIVLTSELIYLFHPHPVPAPVILDTHSTVSNPADNLTAAALADQANGMSWQLNSLRCPIGVRAYAGLTNPGPRGSAFRAQRGWIGMVGGNDSVWAAVEANGEVSVIRIEFGLDGNKLPYLATTPLPSLPRPRPPPFENSTGTPEARLEYVSFVSLPNGGASTHVNGSADGESKPSDEGVGVVLVYRDVEESLKPTLPPRQRMRFELVELRKRRITVVEGFKEIGSSPDGPQAMDWFPAAKAQQTALSPEGTVIVALAPLPDVPPHSLALALVSSPTGLYLSHVNLAGGNSTDSGDRWSALVGEEVQLDPSLAFGDAVIIPSQGPKRGEMGVVALLSVGSRPRLVPSPRLEVESPTPSETIKEVAKRCARSVELAVVQGVDWSDAVRAAFATVPRGDANDLAKAILEKALDMFIKHSRSYVPHILRLQVAVWAQADDPRKSLAVELIRMGEACQIFYLCGDENNGAISFDLDSIWNLVDVFEWGLSVIGRTCRDAITERAQSEWASSEAITEGSTRLLYLIHPLLRRSLARLVALLAAFAKYVSTLDRPIRPSDSSAPRSNNATAVAAERIADALERESIDLAVWGDVLAALTKGPRPSDADTCASLLTLDIGPIQSLVPAALSAIPTPSNLFVHAAVEPERDGASAAPLGDRPTAHCDRCGARTAIAVSSIMRNETPSPWAAWRRTWRSSCICGGTWMRHPLEPPARLRP</sequence>
<feature type="region of interest" description="Disordered" evidence="1">
    <location>
        <begin position="153"/>
        <end position="227"/>
    </location>
</feature>
<dbReference type="RefSeq" id="XP_069213362.1">
    <property type="nucleotide sequence ID" value="XM_069349818.1"/>
</dbReference>
<dbReference type="InterPro" id="IPR048339">
    <property type="entry name" value="Mediator_Med16_C"/>
</dbReference>
<evidence type="ECO:0000259" key="2">
    <source>
        <dbReference type="Pfam" id="PF20719"/>
    </source>
</evidence>
<evidence type="ECO:0000313" key="4">
    <source>
        <dbReference type="Proteomes" id="UP001565368"/>
    </source>
</evidence>
<comment type="caution">
    <text evidence="3">The sequence shown here is derived from an EMBL/GenBank/DDBJ whole genome shotgun (WGS) entry which is preliminary data.</text>
</comment>
<evidence type="ECO:0000256" key="1">
    <source>
        <dbReference type="SAM" id="MobiDB-lite"/>
    </source>
</evidence>
<dbReference type="Pfam" id="PF20719">
    <property type="entry name" value="Med16_C"/>
    <property type="match status" value="1"/>
</dbReference>
<dbReference type="Proteomes" id="UP001565368">
    <property type="component" value="Unassembled WGS sequence"/>
</dbReference>
<evidence type="ECO:0000313" key="3">
    <source>
        <dbReference type="EMBL" id="KAL1413418.1"/>
    </source>
</evidence>
<feature type="compositionally biased region" description="Polar residues" evidence="1">
    <location>
        <begin position="187"/>
        <end position="201"/>
    </location>
</feature>
<name>A0ABR3QG96_9TREE</name>
<keyword evidence="4" id="KW-1185">Reference proteome</keyword>
<organism evidence="3 4">
    <name type="scientific">Vanrija albida</name>
    <dbReference type="NCBI Taxonomy" id="181172"/>
    <lineage>
        <taxon>Eukaryota</taxon>
        <taxon>Fungi</taxon>
        <taxon>Dikarya</taxon>
        <taxon>Basidiomycota</taxon>
        <taxon>Agaricomycotina</taxon>
        <taxon>Tremellomycetes</taxon>
        <taxon>Trichosporonales</taxon>
        <taxon>Trichosporonaceae</taxon>
        <taxon>Vanrija</taxon>
    </lineage>
</organism>
<feature type="domain" description="Mediator complex subunit 16 C-terminal" evidence="2">
    <location>
        <begin position="1093"/>
        <end position="1156"/>
    </location>
</feature>
<feature type="region of interest" description="Disordered" evidence="1">
    <location>
        <begin position="1"/>
        <end position="28"/>
    </location>
</feature>
<reference evidence="3 4" key="1">
    <citation type="submission" date="2023-08" db="EMBL/GenBank/DDBJ databases">
        <title>Annotated Genome Sequence of Vanrija albida AlHP1.</title>
        <authorList>
            <person name="Herzog R."/>
        </authorList>
    </citation>
    <scope>NUCLEOTIDE SEQUENCE [LARGE SCALE GENOMIC DNA]</scope>
    <source>
        <strain evidence="3 4">AlHP1</strain>
    </source>
</reference>
<protein>
    <recommendedName>
        <fullName evidence="2">Mediator complex subunit 16 C-terminal domain-containing protein</fullName>
    </recommendedName>
</protein>
<gene>
    <name evidence="3" type="ORF">Q8F55_001184</name>
</gene>